<keyword evidence="6 11" id="KW-0418">Kinase</keyword>
<dbReference type="Pfam" id="PF02518">
    <property type="entry name" value="HATPase_c"/>
    <property type="match status" value="1"/>
</dbReference>
<keyword evidence="9" id="KW-0472">Membrane</keyword>
<organism evidence="11 12">
    <name type="scientific">Sphaerisporangium siamense</name>
    <dbReference type="NCBI Taxonomy" id="795645"/>
    <lineage>
        <taxon>Bacteria</taxon>
        <taxon>Bacillati</taxon>
        <taxon>Actinomycetota</taxon>
        <taxon>Actinomycetes</taxon>
        <taxon>Streptosporangiales</taxon>
        <taxon>Streptosporangiaceae</taxon>
        <taxon>Sphaerisporangium</taxon>
    </lineage>
</organism>
<evidence type="ECO:0000313" key="11">
    <source>
        <dbReference type="EMBL" id="MBB4700480.1"/>
    </source>
</evidence>
<dbReference type="AlphaFoldDB" id="A0A7W7G9D2"/>
<dbReference type="GO" id="GO:0016020">
    <property type="term" value="C:membrane"/>
    <property type="evidence" value="ECO:0007669"/>
    <property type="project" value="InterPro"/>
</dbReference>
<dbReference type="Gene3D" id="3.30.565.10">
    <property type="entry name" value="Histidine kinase-like ATPase, C-terminal domain"/>
    <property type="match status" value="1"/>
</dbReference>
<dbReference type="InterPro" id="IPR003594">
    <property type="entry name" value="HATPase_dom"/>
</dbReference>
<dbReference type="Proteomes" id="UP000542210">
    <property type="component" value="Unassembled WGS sequence"/>
</dbReference>
<accession>A0A7W7G9D2</accession>
<dbReference type="EMBL" id="JACHND010000001">
    <property type="protein sequence ID" value="MBB4700480.1"/>
    <property type="molecule type" value="Genomic_DNA"/>
</dbReference>
<dbReference type="GO" id="GO:0000155">
    <property type="term" value="F:phosphorelay sensor kinase activity"/>
    <property type="evidence" value="ECO:0007669"/>
    <property type="project" value="InterPro"/>
</dbReference>
<protein>
    <recommendedName>
        <fullName evidence="2">histidine kinase</fullName>
        <ecNumber evidence="2">2.7.13.3</ecNumber>
    </recommendedName>
</protein>
<dbReference type="Gene3D" id="1.20.5.1930">
    <property type="match status" value="1"/>
</dbReference>
<comment type="caution">
    <text evidence="11">The sequence shown here is derived from an EMBL/GenBank/DDBJ whole genome shotgun (WGS) entry which is preliminary data.</text>
</comment>
<comment type="catalytic activity">
    <reaction evidence="1">
        <text>ATP + protein L-histidine = ADP + protein N-phospho-L-histidine.</text>
        <dbReference type="EC" id="2.7.13.3"/>
    </reaction>
</comment>
<sequence length="414" mass="44114">MGAKVLSSLRRLATTNPFFVDLLLSLLITGIMLLFAAALTASASDPESAQRPMDAAGLALTLLGNLALAWRRRAPLTVLLISCATAAVFHAAGYNAKLNEVAPLVALYTVAGSRLPAVSVPCALVVAAQWWHAAILGPDDMIWPSIVQTSGLIAIAWSFGTSTRMLVERNRRLAELGARLHRELEDRARRAVTEERVRIARELHDVVAHHMSVIVIQAGLARYVFDSDAATARGALSTIADTGTEVMGEMRRLLAVLRVAADDDPDADNYAPAPGLRRLETLAERMRAAGVPVKVSITGTVRPLPPGIDVCAYRIVQESLTNVLKHAGRATTRVHLHYGADLELRITDDGPGASVAPGDDGHGLIGMRERVKLYKGTIKAGPGPAGGFEVVATLPLSVPDTNDQSPTDNSEPKP</sequence>
<evidence type="ECO:0000256" key="8">
    <source>
        <dbReference type="ARBA" id="ARBA00023012"/>
    </source>
</evidence>
<evidence type="ECO:0000256" key="6">
    <source>
        <dbReference type="ARBA" id="ARBA00022777"/>
    </source>
</evidence>
<keyword evidence="3" id="KW-0597">Phosphoprotein</keyword>
<dbReference type="InterPro" id="IPR055558">
    <property type="entry name" value="DUF7134"/>
</dbReference>
<dbReference type="InterPro" id="IPR036890">
    <property type="entry name" value="HATPase_C_sf"/>
</dbReference>
<dbReference type="InterPro" id="IPR050482">
    <property type="entry name" value="Sensor_HK_TwoCompSys"/>
</dbReference>
<dbReference type="EC" id="2.7.13.3" evidence="2"/>
<dbReference type="CDD" id="cd16917">
    <property type="entry name" value="HATPase_UhpB-NarQ-NarX-like"/>
    <property type="match status" value="1"/>
</dbReference>
<keyword evidence="9" id="KW-1133">Transmembrane helix</keyword>
<feature type="transmembrane region" description="Helical" evidence="9">
    <location>
        <begin position="76"/>
        <end position="93"/>
    </location>
</feature>
<keyword evidence="5" id="KW-0547">Nucleotide-binding</keyword>
<evidence type="ECO:0000256" key="3">
    <source>
        <dbReference type="ARBA" id="ARBA00022553"/>
    </source>
</evidence>
<dbReference type="SUPFAM" id="SSF55874">
    <property type="entry name" value="ATPase domain of HSP90 chaperone/DNA topoisomerase II/histidine kinase"/>
    <property type="match status" value="1"/>
</dbReference>
<keyword evidence="12" id="KW-1185">Reference proteome</keyword>
<dbReference type="Pfam" id="PF07730">
    <property type="entry name" value="HisKA_3"/>
    <property type="match status" value="1"/>
</dbReference>
<dbReference type="GO" id="GO:0005524">
    <property type="term" value="F:ATP binding"/>
    <property type="evidence" value="ECO:0007669"/>
    <property type="project" value="UniProtKB-KW"/>
</dbReference>
<evidence type="ECO:0000256" key="9">
    <source>
        <dbReference type="SAM" id="Phobius"/>
    </source>
</evidence>
<dbReference type="Pfam" id="PF23539">
    <property type="entry name" value="DUF7134"/>
    <property type="match status" value="1"/>
</dbReference>
<dbReference type="PANTHER" id="PTHR24421:SF10">
    <property type="entry name" value="NITRATE_NITRITE SENSOR PROTEIN NARQ"/>
    <property type="match status" value="1"/>
</dbReference>
<evidence type="ECO:0000256" key="1">
    <source>
        <dbReference type="ARBA" id="ARBA00000085"/>
    </source>
</evidence>
<evidence type="ECO:0000256" key="5">
    <source>
        <dbReference type="ARBA" id="ARBA00022741"/>
    </source>
</evidence>
<feature type="transmembrane region" description="Helical" evidence="9">
    <location>
        <begin position="53"/>
        <end position="70"/>
    </location>
</feature>
<feature type="transmembrane region" description="Helical" evidence="9">
    <location>
        <begin position="18"/>
        <end position="41"/>
    </location>
</feature>
<dbReference type="InterPro" id="IPR011712">
    <property type="entry name" value="Sig_transdc_His_kin_sub3_dim/P"/>
</dbReference>
<evidence type="ECO:0000256" key="4">
    <source>
        <dbReference type="ARBA" id="ARBA00022679"/>
    </source>
</evidence>
<dbReference type="GO" id="GO:0046983">
    <property type="term" value="F:protein dimerization activity"/>
    <property type="evidence" value="ECO:0007669"/>
    <property type="project" value="InterPro"/>
</dbReference>
<gene>
    <name evidence="11" type="ORF">BJ982_002024</name>
</gene>
<reference evidence="11 12" key="1">
    <citation type="submission" date="2020-08" db="EMBL/GenBank/DDBJ databases">
        <title>Sequencing the genomes of 1000 actinobacteria strains.</title>
        <authorList>
            <person name="Klenk H.-P."/>
        </authorList>
    </citation>
    <scope>NUCLEOTIDE SEQUENCE [LARGE SCALE GENOMIC DNA]</scope>
    <source>
        <strain evidence="11 12">DSM 45784</strain>
    </source>
</reference>
<dbReference type="PANTHER" id="PTHR24421">
    <property type="entry name" value="NITRATE/NITRITE SENSOR PROTEIN NARX-RELATED"/>
    <property type="match status" value="1"/>
</dbReference>
<dbReference type="SMART" id="SM00387">
    <property type="entry name" value="HATPase_c"/>
    <property type="match status" value="1"/>
</dbReference>
<dbReference type="RefSeq" id="WP_184878741.1">
    <property type="nucleotide sequence ID" value="NZ_BOOV01000034.1"/>
</dbReference>
<proteinExistence type="predicted"/>
<feature type="domain" description="Histidine kinase/HSP90-like ATPase" evidence="10">
    <location>
        <begin position="307"/>
        <end position="398"/>
    </location>
</feature>
<evidence type="ECO:0000256" key="2">
    <source>
        <dbReference type="ARBA" id="ARBA00012438"/>
    </source>
</evidence>
<keyword evidence="7" id="KW-0067">ATP-binding</keyword>
<name>A0A7W7G9D2_9ACTN</name>
<keyword evidence="4" id="KW-0808">Transferase</keyword>
<evidence type="ECO:0000259" key="10">
    <source>
        <dbReference type="SMART" id="SM00387"/>
    </source>
</evidence>
<keyword evidence="9" id="KW-0812">Transmembrane</keyword>
<evidence type="ECO:0000256" key="7">
    <source>
        <dbReference type="ARBA" id="ARBA00022840"/>
    </source>
</evidence>
<evidence type="ECO:0000313" key="12">
    <source>
        <dbReference type="Proteomes" id="UP000542210"/>
    </source>
</evidence>
<keyword evidence="8" id="KW-0902">Two-component regulatory system</keyword>